<evidence type="ECO:0000259" key="4">
    <source>
        <dbReference type="PROSITE" id="PS50102"/>
    </source>
</evidence>
<dbReference type="Proteomes" id="UP001383192">
    <property type="component" value="Unassembled WGS sequence"/>
</dbReference>
<evidence type="ECO:0000256" key="3">
    <source>
        <dbReference type="SAM" id="MobiDB-lite"/>
    </source>
</evidence>
<dbReference type="PANTHER" id="PTHR10501">
    <property type="entry name" value="U1 SMALL NUCLEAR RIBONUCLEOPROTEIN A/U2 SMALL NUCLEAR RIBONUCLEOPROTEIN B"/>
    <property type="match status" value="1"/>
</dbReference>
<dbReference type="InterPro" id="IPR012677">
    <property type="entry name" value="Nucleotide-bd_a/b_plait_sf"/>
</dbReference>
<feature type="compositionally biased region" description="Low complexity" evidence="3">
    <location>
        <begin position="344"/>
        <end position="356"/>
    </location>
</feature>
<feature type="compositionally biased region" description="Polar residues" evidence="3">
    <location>
        <begin position="119"/>
        <end position="141"/>
    </location>
</feature>
<feature type="compositionally biased region" description="Low complexity" evidence="3">
    <location>
        <begin position="845"/>
        <end position="854"/>
    </location>
</feature>
<feature type="region of interest" description="Disordered" evidence="3">
    <location>
        <begin position="646"/>
        <end position="676"/>
    </location>
</feature>
<evidence type="ECO:0000256" key="1">
    <source>
        <dbReference type="ARBA" id="ARBA00022884"/>
    </source>
</evidence>
<feature type="region of interest" description="Disordered" evidence="3">
    <location>
        <begin position="80"/>
        <end position="141"/>
    </location>
</feature>
<feature type="compositionally biased region" description="Polar residues" evidence="3">
    <location>
        <begin position="322"/>
        <end position="334"/>
    </location>
</feature>
<feature type="domain" description="RRM" evidence="4">
    <location>
        <begin position="866"/>
        <end position="953"/>
    </location>
</feature>
<feature type="compositionally biased region" description="Low complexity" evidence="3">
    <location>
        <begin position="795"/>
        <end position="812"/>
    </location>
</feature>
<dbReference type="InterPro" id="IPR035979">
    <property type="entry name" value="RBD_domain_sf"/>
</dbReference>
<dbReference type="PROSITE" id="PS50102">
    <property type="entry name" value="RRM"/>
    <property type="match status" value="1"/>
</dbReference>
<evidence type="ECO:0000313" key="5">
    <source>
        <dbReference type="EMBL" id="KAK7049744.1"/>
    </source>
</evidence>
<dbReference type="SUPFAM" id="SSF54928">
    <property type="entry name" value="RNA-binding domain, RBD"/>
    <property type="match status" value="1"/>
</dbReference>
<feature type="compositionally biased region" description="Polar residues" evidence="3">
    <location>
        <begin position="1063"/>
        <end position="1073"/>
    </location>
</feature>
<feature type="compositionally biased region" description="Low complexity" evidence="3">
    <location>
        <begin position="751"/>
        <end position="761"/>
    </location>
</feature>
<reference evidence="5 6" key="1">
    <citation type="submission" date="2024-01" db="EMBL/GenBank/DDBJ databases">
        <title>A draft genome for a cacao thread blight-causing isolate of Paramarasmius palmivorus.</title>
        <authorList>
            <person name="Baruah I.K."/>
            <person name="Bukari Y."/>
            <person name="Amoako-Attah I."/>
            <person name="Meinhardt L.W."/>
            <person name="Bailey B.A."/>
            <person name="Cohen S.P."/>
        </authorList>
    </citation>
    <scope>NUCLEOTIDE SEQUENCE [LARGE SCALE GENOMIC DNA]</scope>
    <source>
        <strain evidence="5 6">GH-12</strain>
    </source>
</reference>
<dbReference type="Gene3D" id="3.30.70.330">
    <property type="match status" value="2"/>
</dbReference>
<feature type="compositionally biased region" description="Basic and acidic residues" evidence="3">
    <location>
        <begin position="1074"/>
        <end position="1088"/>
    </location>
</feature>
<feature type="compositionally biased region" description="Polar residues" evidence="3">
    <location>
        <begin position="98"/>
        <end position="108"/>
    </location>
</feature>
<feature type="region of interest" description="Disordered" evidence="3">
    <location>
        <begin position="729"/>
        <end position="880"/>
    </location>
</feature>
<keyword evidence="1 2" id="KW-0694">RNA-binding</keyword>
<dbReference type="SMART" id="SM00360">
    <property type="entry name" value="RRM"/>
    <property type="match status" value="2"/>
</dbReference>
<sequence>MPAWDGQGICSGTRVVCAWEYRCYCAIIAQFSLGKRITFPISIFKPNLPILASSITISSRHQDEDFINKSLLEQLNVQADAEPISSSSDSEAPTSTSYGSTSNESPITSPAVPYHIPGRSQQHSLHRSGSPTDNGPHSMSYQIQSHDMPFAQRHTPKSIYNMNGFHNTGHTPTDYQERLVDGQKVKLNGLNHPIQRSSFTSIPNATRTSRAPAAASSALPSNNSVLYRDNANQAPSFYSNDLYPPPHLTSPTQSQMQPFDPRASFDYAGVAPASATNGGNHHKASYNVVDPFISNSHPLGPGKPSQGINPSHLNGFVGGNPRQGNFTHLSSQTPYGPHIPSNIATAPGGATSTTAGSGLSGTNGVTHEEISTIFVVGFPDDMQEREFQNMFTFSTGFEAATLKIPNKEYTSYNGLQGVGQSGLRSGSISGNYGYQGSNDPYNLVTVNQGGVVVDGGRDGTMTSWPAAPLDDGVPGGGHFFGGSGGAPRKQIIGFAKFRTREEALMARDMLQGRRVDIEKGSVLKAEMAKKNLHTKRGVGPVGTSGGGASLGPAGSVPNTNQGLGFAAGVGANLASLQQQPFGNPDLYSDLLNPREREMALMGIPPNLGNPAGGRAPQWQPEFSGHPNGVLREREEDDRRKGDILGAMGLVAHPKGSLSDDEREKEQEARRGPKEALRLRSGSAFEAFHSVPPQANPLLPPGIHHAIEMRASRNQLANGFNPAVDQRQQPLEVPDLWDPSGQPPEFQQDLRSSTPSPTSTVPFEDGTVHKSPNDQAPFASSESEFPGSNVDPSPRPYSDSCSSSHSHRSASSSDRVDSDANNELSKAVGELAVDTENGTTSPQLPSPASGASSGSTRNRMDQNPPINTLYVGNLPTSPPPMGCPPDILEGSLRELFQSRPGFRRLSFKQKSSGPMCFVEFEDVSAASKTMNELSGHTLKGLVKGQGIRLSYSRNPLGVRTPTSGGSSGPVLQQQQAQSAGVYAPINSYAGQAQSPVAQNLHSYMISPPPPRFSTSPAAPFGGASPFPGVHNQFFVGNNNVNFSGYRLTSSSEASFSPFDIGTAGHSSIPDQSTSDSRHFEPPLHIDHHIPRALSPPSIRTT</sequence>
<dbReference type="EMBL" id="JAYKXP010000016">
    <property type="protein sequence ID" value="KAK7049744.1"/>
    <property type="molecule type" value="Genomic_DNA"/>
</dbReference>
<protein>
    <recommendedName>
        <fullName evidence="4">RRM domain-containing protein</fullName>
    </recommendedName>
</protein>
<feature type="compositionally biased region" description="Basic and acidic residues" evidence="3">
    <location>
        <begin position="657"/>
        <end position="676"/>
    </location>
</feature>
<name>A0AAW0DDH0_9AGAR</name>
<evidence type="ECO:0000313" key="6">
    <source>
        <dbReference type="Proteomes" id="UP001383192"/>
    </source>
</evidence>
<dbReference type="Pfam" id="PF00076">
    <property type="entry name" value="RRM_1"/>
    <property type="match status" value="1"/>
</dbReference>
<accession>A0AAW0DDH0</accession>
<proteinExistence type="predicted"/>
<dbReference type="AlphaFoldDB" id="A0AAW0DDH0"/>
<dbReference type="InterPro" id="IPR000504">
    <property type="entry name" value="RRM_dom"/>
</dbReference>
<comment type="caution">
    <text evidence="5">The sequence shown here is derived from an EMBL/GenBank/DDBJ whole genome shotgun (WGS) entry which is preliminary data.</text>
</comment>
<feature type="compositionally biased region" description="Low complexity" evidence="3">
    <location>
        <begin position="80"/>
        <end position="97"/>
    </location>
</feature>
<feature type="region of interest" description="Disordered" evidence="3">
    <location>
        <begin position="297"/>
        <end position="356"/>
    </location>
</feature>
<feature type="region of interest" description="Disordered" evidence="3">
    <location>
        <begin position="1061"/>
        <end position="1100"/>
    </location>
</feature>
<keyword evidence="6" id="KW-1185">Reference proteome</keyword>
<feature type="region of interest" description="Disordered" evidence="3">
    <location>
        <begin position="246"/>
        <end position="265"/>
    </location>
</feature>
<organism evidence="5 6">
    <name type="scientific">Paramarasmius palmivorus</name>
    <dbReference type="NCBI Taxonomy" id="297713"/>
    <lineage>
        <taxon>Eukaryota</taxon>
        <taxon>Fungi</taxon>
        <taxon>Dikarya</taxon>
        <taxon>Basidiomycota</taxon>
        <taxon>Agaricomycotina</taxon>
        <taxon>Agaricomycetes</taxon>
        <taxon>Agaricomycetidae</taxon>
        <taxon>Agaricales</taxon>
        <taxon>Marasmiineae</taxon>
        <taxon>Marasmiaceae</taxon>
        <taxon>Paramarasmius</taxon>
    </lineage>
</organism>
<dbReference type="GO" id="GO:0003723">
    <property type="term" value="F:RNA binding"/>
    <property type="evidence" value="ECO:0007669"/>
    <property type="project" value="UniProtKB-UniRule"/>
</dbReference>
<gene>
    <name evidence="5" type="ORF">VNI00_005775</name>
</gene>
<evidence type="ECO:0000256" key="2">
    <source>
        <dbReference type="PROSITE-ProRule" id="PRU00176"/>
    </source>
</evidence>